<evidence type="ECO:0000256" key="4">
    <source>
        <dbReference type="SAM" id="Phobius"/>
    </source>
</evidence>
<dbReference type="InterPro" id="IPR041522">
    <property type="entry name" value="CdaR_GGDEF"/>
</dbReference>
<feature type="transmembrane region" description="Helical" evidence="4">
    <location>
        <begin position="284"/>
        <end position="305"/>
    </location>
</feature>
<dbReference type="Gene3D" id="1.10.10.60">
    <property type="entry name" value="Homeodomain-like"/>
    <property type="match status" value="2"/>
</dbReference>
<dbReference type="PANTHER" id="PTHR43280">
    <property type="entry name" value="ARAC-FAMILY TRANSCRIPTIONAL REGULATOR"/>
    <property type="match status" value="1"/>
</dbReference>
<dbReference type="EMBL" id="CP016809">
    <property type="protein sequence ID" value="ANY74917.1"/>
    <property type="molecule type" value="Genomic_DNA"/>
</dbReference>
<dbReference type="GO" id="GO:0043565">
    <property type="term" value="F:sequence-specific DNA binding"/>
    <property type="evidence" value="ECO:0007669"/>
    <property type="project" value="InterPro"/>
</dbReference>
<proteinExistence type="predicted"/>
<keyword evidence="4" id="KW-0472">Membrane</keyword>
<evidence type="ECO:0000256" key="1">
    <source>
        <dbReference type="ARBA" id="ARBA00023015"/>
    </source>
</evidence>
<sequence length="758" mass="85905">MKSWCKEIGHGLKHSKRFYHYLFSYVLIVVVLLFIISSVVYGSFISVIQNAAEQSTTTQLRQIKEIVDTRVKEMDLTALQITLNPALTPFMISQDGYGMYSAVNELRKYRSSNGFIQDVAIYYERNEQQLLYASSGTYKLQNYLTSDDISPITKGINKRLDDKGRLLYVHPLPEKYGLILFVIKEQELRKMIRSSLNGYSGFIYILDDQDSPVMSVSNHDSENKMAAVFEAVKQASQEAMKDTVTVEGKPYSVLPITSETTGWSYIAVLDQGQLLSKVNETRTIFNFAVTAVLLIGIIMAIVFSIRNYRPIRKLAIIVNERGIFKTPSDRDELKIISEAFGEIAKENESLSLELKSQAALLKERYILALLDGKLDGHLIPETLGHASLQFDKPYYAVLLFRIDDIQAFTLTHTSSMQDVIRYSLVKMLEDLADEVGRGYGVEFLQGRGVALVLNMRAGREDLLKPLVSLAEKATSLFRQYYSLTVTVGVGGVHDDIAMIHKSFAQADYALRHKLVKGAGKVIAYHEIKQSKENTIWYPLEMEKQLVMAIKQGNGEEAESVLCHMMSSVAAQPISIEQVEYICFDMINTVIKTSVEMNIPLDNADLTVEQMFASRFETFSELERLMIDYCQQICNYVASQKDSKNRGLLEQLRVFVHEHYTDPSIGLESIADEFGFSASYLTRYFKNQTGQSLKHYIDQVRMEKAKDLLIHSDKTLGDIVQEVGYVDPTNFIRKFKKLEGVTPIQYRTIVQSGPLPVSK</sequence>
<name>A0A1B2E4U1_9BACL</name>
<feature type="domain" description="GGDEF" evidence="6">
    <location>
        <begin position="393"/>
        <end position="526"/>
    </location>
</feature>
<evidence type="ECO:0000259" key="6">
    <source>
        <dbReference type="PROSITE" id="PS50887"/>
    </source>
</evidence>
<reference evidence="7" key="1">
    <citation type="submission" date="2016-08" db="EMBL/GenBank/DDBJ databases">
        <title>Complete Genome Seqeunce of Paenibacillus sp. nov. IHBB 9852 from high altitute lake of Indian trans-Himalayas.</title>
        <authorList>
            <person name="Kiran S."/>
            <person name="Swarnkar M.K."/>
            <person name="Rana A."/>
            <person name="Tewari R."/>
            <person name="Gulati A."/>
        </authorList>
    </citation>
    <scope>NUCLEOTIDE SEQUENCE [LARGE SCALE GENOMIC DNA]</scope>
    <source>
        <strain evidence="7">IHBB 9852</strain>
    </source>
</reference>
<evidence type="ECO:0000256" key="2">
    <source>
        <dbReference type="ARBA" id="ARBA00023125"/>
    </source>
</evidence>
<dbReference type="Pfam" id="PF12833">
    <property type="entry name" value="HTH_18"/>
    <property type="match status" value="1"/>
</dbReference>
<dbReference type="PROSITE" id="PS50887">
    <property type="entry name" value="GGDEF"/>
    <property type="match status" value="1"/>
</dbReference>
<dbReference type="GO" id="GO:0003700">
    <property type="term" value="F:DNA-binding transcription factor activity"/>
    <property type="evidence" value="ECO:0007669"/>
    <property type="project" value="InterPro"/>
</dbReference>
<feature type="transmembrane region" description="Helical" evidence="4">
    <location>
        <begin position="21"/>
        <end position="44"/>
    </location>
</feature>
<evidence type="ECO:0008006" key="8">
    <source>
        <dbReference type="Google" id="ProtNLM"/>
    </source>
</evidence>
<dbReference type="PANTHER" id="PTHR43280:SF2">
    <property type="entry name" value="HTH-TYPE TRANSCRIPTIONAL REGULATOR EXSA"/>
    <property type="match status" value="1"/>
</dbReference>
<dbReference type="InterPro" id="IPR018060">
    <property type="entry name" value="HTH_AraC"/>
</dbReference>
<evidence type="ECO:0000256" key="3">
    <source>
        <dbReference type="ARBA" id="ARBA00023163"/>
    </source>
</evidence>
<organism evidence="7">
    <name type="scientific">Paenibacillus ihbetae</name>
    <dbReference type="NCBI Taxonomy" id="1870820"/>
    <lineage>
        <taxon>Bacteria</taxon>
        <taxon>Bacillati</taxon>
        <taxon>Bacillota</taxon>
        <taxon>Bacilli</taxon>
        <taxon>Bacillales</taxon>
        <taxon>Paenibacillaceae</taxon>
        <taxon>Paenibacillus</taxon>
    </lineage>
</organism>
<keyword evidence="4" id="KW-0812">Transmembrane</keyword>
<dbReference type="SMART" id="SM00342">
    <property type="entry name" value="HTH_ARAC"/>
    <property type="match status" value="1"/>
</dbReference>
<dbReference type="AlphaFoldDB" id="A0A1B2E4U1"/>
<keyword evidence="1" id="KW-0805">Transcription regulation</keyword>
<accession>A0A1B2E4U1</accession>
<dbReference type="KEGG" id="pib:BBD41_21410"/>
<keyword evidence="3" id="KW-0804">Transcription</keyword>
<keyword evidence="4" id="KW-1133">Transmembrane helix</keyword>
<dbReference type="InterPro" id="IPR000160">
    <property type="entry name" value="GGDEF_dom"/>
</dbReference>
<protein>
    <recommendedName>
        <fullName evidence="8">AraC family transcriptional regulator</fullName>
    </recommendedName>
</protein>
<dbReference type="Gene3D" id="3.30.450.20">
    <property type="entry name" value="PAS domain"/>
    <property type="match status" value="1"/>
</dbReference>
<dbReference type="InterPro" id="IPR009057">
    <property type="entry name" value="Homeodomain-like_sf"/>
</dbReference>
<keyword evidence="2" id="KW-0238">DNA-binding</keyword>
<evidence type="ECO:0000313" key="7">
    <source>
        <dbReference type="EMBL" id="ANY74917.1"/>
    </source>
</evidence>
<dbReference type="Pfam" id="PF17853">
    <property type="entry name" value="GGDEF_2"/>
    <property type="match status" value="1"/>
</dbReference>
<gene>
    <name evidence="7" type="ORF">BBD41_21410</name>
</gene>
<evidence type="ECO:0000259" key="5">
    <source>
        <dbReference type="PROSITE" id="PS01124"/>
    </source>
</evidence>
<dbReference type="SUPFAM" id="SSF46689">
    <property type="entry name" value="Homeodomain-like"/>
    <property type="match status" value="2"/>
</dbReference>
<feature type="domain" description="HTH araC/xylS-type" evidence="5">
    <location>
        <begin position="649"/>
        <end position="748"/>
    </location>
</feature>
<dbReference type="PROSITE" id="PS01124">
    <property type="entry name" value="HTH_ARAC_FAMILY_2"/>
    <property type="match status" value="1"/>
</dbReference>